<evidence type="ECO:0000313" key="3">
    <source>
        <dbReference type="Proteomes" id="UP001169027"/>
    </source>
</evidence>
<organism evidence="2 3">
    <name type="scientific">Variovorax ginsengisoli</name>
    <dbReference type="NCBI Taxonomy" id="363844"/>
    <lineage>
        <taxon>Bacteria</taxon>
        <taxon>Pseudomonadati</taxon>
        <taxon>Pseudomonadota</taxon>
        <taxon>Betaproteobacteria</taxon>
        <taxon>Burkholderiales</taxon>
        <taxon>Comamonadaceae</taxon>
        <taxon>Variovorax</taxon>
    </lineage>
</organism>
<proteinExistence type="predicted"/>
<evidence type="ECO:0008006" key="4">
    <source>
        <dbReference type="Google" id="ProtNLM"/>
    </source>
</evidence>
<dbReference type="EMBL" id="JAUKVY010000040">
    <property type="protein sequence ID" value="MDO1537390.1"/>
    <property type="molecule type" value="Genomic_DNA"/>
</dbReference>
<protein>
    <recommendedName>
        <fullName evidence="4">DUF883 domain-containing protein</fullName>
    </recommendedName>
</protein>
<accession>A0ABT8SF60</accession>
<comment type="caution">
    <text evidence="2">The sequence shown here is derived from an EMBL/GenBank/DDBJ whole genome shotgun (WGS) entry which is preliminary data.</text>
</comment>
<name>A0ABT8SF60_9BURK</name>
<feature type="region of interest" description="Disordered" evidence="1">
    <location>
        <begin position="1"/>
        <end position="21"/>
    </location>
</feature>
<dbReference type="RefSeq" id="WP_301815843.1">
    <property type="nucleotide sequence ID" value="NZ_JAUJZH010000040.1"/>
</dbReference>
<reference evidence="2" key="1">
    <citation type="submission" date="2023-06" db="EMBL/GenBank/DDBJ databases">
        <authorList>
            <person name="Jiang Y."/>
            <person name="Liu Q."/>
        </authorList>
    </citation>
    <scope>NUCLEOTIDE SEQUENCE</scope>
    <source>
        <strain evidence="2">CGMCC 1.12090</strain>
    </source>
</reference>
<evidence type="ECO:0000256" key="1">
    <source>
        <dbReference type="SAM" id="MobiDB-lite"/>
    </source>
</evidence>
<dbReference type="Proteomes" id="UP001169027">
    <property type="component" value="Unassembled WGS sequence"/>
</dbReference>
<sequence length="135" mass="13852">MSDEATFSETPSTTSGITASASPMVAGFKPSAAEAGQAVKEAVSDVAGQTRQSVAKAAEQVQRAGVQAVNATKAYAHDAVDAAGRKLQAVKTQFETTKSSAAEYIHENPVRAVKMAAIGGAVLSAALVLFTRRAR</sequence>
<gene>
    <name evidence="2" type="ORF">Q2T77_34585</name>
</gene>
<keyword evidence="3" id="KW-1185">Reference proteome</keyword>
<evidence type="ECO:0000313" key="2">
    <source>
        <dbReference type="EMBL" id="MDO1537390.1"/>
    </source>
</evidence>